<feature type="region of interest" description="Disordered" evidence="1">
    <location>
        <begin position="17"/>
        <end position="50"/>
    </location>
</feature>
<protein>
    <submittedName>
        <fullName evidence="2">Uncharacterized protein</fullName>
    </submittedName>
</protein>
<evidence type="ECO:0000313" key="2">
    <source>
        <dbReference type="EMBL" id="EJN58737.1"/>
    </source>
</evidence>
<evidence type="ECO:0000313" key="3">
    <source>
        <dbReference type="Proteomes" id="UP000007813"/>
    </source>
</evidence>
<gene>
    <name evidence="2" type="ORF">HSB1_32150</name>
</gene>
<sequence>MSDRSQDRWISSLRDLLTSDVAETGDAADADSPRDTQRATASSAGGTPTTQRQRYFCRTCGTTLDGHHGTCPDCGSRMLEPTQDYPVGSD</sequence>
<dbReference type="EMBL" id="ALJD01000008">
    <property type="protein sequence ID" value="EJN58737.1"/>
    <property type="molecule type" value="Genomic_DNA"/>
</dbReference>
<dbReference type="AlphaFoldDB" id="J3EVQ0"/>
<dbReference type="Proteomes" id="UP000007813">
    <property type="component" value="Unassembled WGS sequence"/>
</dbReference>
<organism evidence="2 3">
    <name type="scientific">Halogranum salarium B-1</name>
    <dbReference type="NCBI Taxonomy" id="1210908"/>
    <lineage>
        <taxon>Archaea</taxon>
        <taxon>Methanobacteriati</taxon>
        <taxon>Methanobacteriota</taxon>
        <taxon>Stenosarchaea group</taxon>
        <taxon>Halobacteria</taxon>
        <taxon>Halobacteriales</taxon>
        <taxon>Haloferacaceae</taxon>
    </lineage>
</organism>
<proteinExistence type="predicted"/>
<accession>J3EVQ0</accession>
<name>J3EVQ0_9EURY</name>
<dbReference type="OrthoDB" id="68374at1644055"/>
<feature type="compositionally biased region" description="Low complexity" evidence="1">
    <location>
        <begin position="39"/>
        <end position="50"/>
    </location>
</feature>
<dbReference type="RefSeq" id="WP_009376225.1">
    <property type="nucleotide sequence ID" value="NZ_ALJD01000008.1"/>
</dbReference>
<comment type="caution">
    <text evidence="2">The sequence shown here is derived from an EMBL/GenBank/DDBJ whole genome shotgun (WGS) entry which is preliminary data.</text>
</comment>
<evidence type="ECO:0000256" key="1">
    <source>
        <dbReference type="SAM" id="MobiDB-lite"/>
    </source>
</evidence>
<reference evidence="2 3" key="1">
    <citation type="journal article" date="2012" name="J. Bacteriol.">
        <title>Draft Genome Sequence of the Extremely Halophilic Archaeon Halogranum salarium B-1T.</title>
        <authorList>
            <person name="Kim K.K."/>
            <person name="Lee K.C."/>
            <person name="Lee J.S."/>
        </authorList>
    </citation>
    <scope>NUCLEOTIDE SEQUENCE [LARGE SCALE GENOMIC DNA]</scope>
    <source>
        <strain evidence="2 3">B-1</strain>
    </source>
</reference>
<feature type="region of interest" description="Disordered" evidence="1">
    <location>
        <begin position="69"/>
        <end position="90"/>
    </location>
</feature>